<organism evidence="3 4">
    <name type="scientific">Nitzschia inconspicua</name>
    <dbReference type="NCBI Taxonomy" id="303405"/>
    <lineage>
        <taxon>Eukaryota</taxon>
        <taxon>Sar</taxon>
        <taxon>Stramenopiles</taxon>
        <taxon>Ochrophyta</taxon>
        <taxon>Bacillariophyta</taxon>
        <taxon>Bacillariophyceae</taxon>
        <taxon>Bacillariophycidae</taxon>
        <taxon>Bacillariales</taxon>
        <taxon>Bacillariaceae</taxon>
        <taxon>Nitzschia</taxon>
    </lineage>
</organism>
<evidence type="ECO:0000313" key="3">
    <source>
        <dbReference type="EMBL" id="KAG7340730.1"/>
    </source>
</evidence>
<dbReference type="InterPro" id="IPR028939">
    <property type="entry name" value="P5C_Rdtase_cat_N"/>
</dbReference>
<dbReference type="PANTHER" id="PTHR14239">
    <property type="entry name" value="DUDULIN-RELATED"/>
    <property type="match status" value="1"/>
</dbReference>
<dbReference type="OrthoDB" id="550646at2759"/>
<dbReference type="AlphaFoldDB" id="A0A9K3KBP7"/>
<evidence type="ECO:0000313" key="4">
    <source>
        <dbReference type="Proteomes" id="UP000693970"/>
    </source>
</evidence>
<dbReference type="Proteomes" id="UP000693970">
    <property type="component" value="Unassembled WGS sequence"/>
</dbReference>
<keyword evidence="4" id="KW-1185">Reference proteome</keyword>
<evidence type="ECO:0000259" key="2">
    <source>
        <dbReference type="Pfam" id="PF03807"/>
    </source>
</evidence>
<evidence type="ECO:0000256" key="1">
    <source>
        <dbReference type="ARBA" id="ARBA00023002"/>
    </source>
</evidence>
<comment type="caution">
    <text evidence="3">The sequence shown here is derived from an EMBL/GenBank/DDBJ whole genome shotgun (WGS) entry which is preliminary data.</text>
</comment>
<name>A0A9K3KBP7_9STRA</name>
<proteinExistence type="predicted"/>
<dbReference type="Pfam" id="PF03807">
    <property type="entry name" value="F420_oxidored"/>
    <property type="match status" value="1"/>
</dbReference>
<feature type="domain" description="Pyrroline-5-carboxylate reductase catalytic N-terminal" evidence="2">
    <location>
        <begin position="12"/>
        <end position="108"/>
    </location>
</feature>
<protein>
    <submittedName>
        <fullName evidence="3">Coenzyme F420-dependent NADP oxidoreductase</fullName>
    </submittedName>
</protein>
<reference evidence="3" key="2">
    <citation type="submission" date="2021-04" db="EMBL/GenBank/DDBJ databases">
        <authorList>
            <person name="Podell S."/>
        </authorList>
    </citation>
    <scope>NUCLEOTIDE SEQUENCE</scope>
    <source>
        <strain evidence="3">Hildebrandi</strain>
    </source>
</reference>
<dbReference type="GO" id="GO:0016491">
    <property type="term" value="F:oxidoreductase activity"/>
    <property type="evidence" value="ECO:0007669"/>
    <property type="project" value="UniProtKB-KW"/>
</dbReference>
<reference evidence="3" key="1">
    <citation type="journal article" date="2021" name="Sci. Rep.">
        <title>Diploid genomic architecture of Nitzschia inconspicua, an elite biomass production diatom.</title>
        <authorList>
            <person name="Oliver A."/>
            <person name="Podell S."/>
            <person name="Pinowska A."/>
            <person name="Traller J.C."/>
            <person name="Smith S.R."/>
            <person name="McClure R."/>
            <person name="Beliaev A."/>
            <person name="Bohutskyi P."/>
            <person name="Hill E.A."/>
            <person name="Rabines A."/>
            <person name="Zheng H."/>
            <person name="Allen L.Z."/>
            <person name="Kuo A."/>
            <person name="Grigoriev I.V."/>
            <person name="Allen A.E."/>
            <person name="Hazlebeck D."/>
            <person name="Allen E.E."/>
        </authorList>
    </citation>
    <scope>NUCLEOTIDE SEQUENCE</scope>
    <source>
        <strain evidence="3">Hildebrandi</strain>
    </source>
</reference>
<accession>A0A9K3KBP7</accession>
<dbReference type="EMBL" id="JAGRRH010000027">
    <property type="protein sequence ID" value="KAG7340730.1"/>
    <property type="molecule type" value="Genomic_DNA"/>
</dbReference>
<sequence length="228" mass="23813">MSTSASVLKSCKVVVLGGGSVGSTLAKAISDSGMAGSVAIGARSPAKTTEKLLTSGLNLVVEESQAALKSANVVILATPSVHTDEAIKELAASLGDMTDKVVIDATNPLTEFPDGLQIRWKQGTSGGEVLAEALPTAKVYKSFNTVGVEHMKSALGKDMMFAGDTDETARAICAAIIAAVGFKPIFVGPIRYARNLEAMAELWIHMAIPPLPAETYSRKFWFSVSGDP</sequence>
<dbReference type="InterPro" id="IPR051267">
    <property type="entry name" value="STEAP_metalloreductase"/>
</dbReference>
<keyword evidence="1" id="KW-0560">Oxidoreductase</keyword>
<gene>
    <name evidence="3" type="ORF">IV203_024273</name>
</gene>